<dbReference type="KEGG" id="spar:SPRG_16508"/>
<protein>
    <recommendedName>
        <fullName evidence="1">N-acetyltransferase domain-containing protein</fullName>
    </recommendedName>
</protein>
<evidence type="ECO:0000259" key="1">
    <source>
        <dbReference type="PROSITE" id="PS51186"/>
    </source>
</evidence>
<dbReference type="Proteomes" id="UP000030745">
    <property type="component" value="Unassembled WGS sequence"/>
</dbReference>
<proteinExistence type="predicted"/>
<dbReference type="AlphaFoldDB" id="A0A067BIV5"/>
<keyword evidence="3" id="KW-1185">Reference proteome</keyword>
<evidence type="ECO:0000313" key="2">
    <source>
        <dbReference type="EMBL" id="KDO18113.1"/>
    </source>
</evidence>
<dbReference type="OMA" id="DITHEAW"/>
<dbReference type="InterPro" id="IPR000182">
    <property type="entry name" value="GNAT_dom"/>
</dbReference>
<organism evidence="2 3">
    <name type="scientific">Saprolegnia parasitica (strain CBS 223.65)</name>
    <dbReference type="NCBI Taxonomy" id="695850"/>
    <lineage>
        <taxon>Eukaryota</taxon>
        <taxon>Sar</taxon>
        <taxon>Stramenopiles</taxon>
        <taxon>Oomycota</taxon>
        <taxon>Saprolegniomycetes</taxon>
        <taxon>Saprolegniales</taxon>
        <taxon>Saprolegniaceae</taxon>
        <taxon>Saprolegnia</taxon>
    </lineage>
</organism>
<accession>A0A067BIV5</accession>
<feature type="domain" description="N-acetyltransferase" evidence="1">
    <location>
        <begin position="134"/>
        <end position="282"/>
    </location>
</feature>
<dbReference type="SUPFAM" id="SSF55729">
    <property type="entry name" value="Acyl-CoA N-acyltransferases (Nat)"/>
    <property type="match status" value="1"/>
</dbReference>
<dbReference type="RefSeq" id="XP_012211184.1">
    <property type="nucleotide sequence ID" value="XM_012355794.1"/>
</dbReference>
<reference evidence="2 3" key="1">
    <citation type="journal article" date="2013" name="PLoS Genet.">
        <title>Distinctive expansion of potential virulence genes in the genome of the oomycete fish pathogen Saprolegnia parasitica.</title>
        <authorList>
            <person name="Jiang R.H."/>
            <person name="de Bruijn I."/>
            <person name="Haas B.J."/>
            <person name="Belmonte R."/>
            <person name="Lobach L."/>
            <person name="Christie J."/>
            <person name="van den Ackerveken G."/>
            <person name="Bottin A."/>
            <person name="Bulone V."/>
            <person name="Diaz-Moreno S.M."/>
            <person name="Dumas B."/>
            <person name="Fan L."/>
            <person name="Gaulin E."/>
            <person name="Govers F."/>
            <person name="Grenville-Briggs L.J."/>
            <person name="Horner N.R."/>
            <person name="Levin J.Z."/>
            <person name="Mammella M."/>
            <person name="Meijer H.J."/>
            <person name="Morris P."/>
            <person name="Nusbaum C."/>
            <person name="Oome S."/>
            <person name="Phillips A.J."/>
            <person name="van Rooyen D."/>
            <person name="Rzeszutek E."/>
            <person name="Saraiva M."/>
            <person name="Secombes C.J."/>
            <person name="Seidl M.F."/>
            <person name="Snel B."/>
            <person name="Stassen J.H."/>
            <person name="Sykes S."/>
            <person name="Tripathy S."/>
            <person name="van den Berg H."/>
            <person name="Vega-Arreguin J.C."/>
            <person name="Wawra S."/>
            <person name="Young S.K."/>
            <person name="Zeng Q."/>
            <person name="Dieguez-Uribeondo J."/>
            <person name="Russ C."/>
            <person name="Tyler B.M."/>
            <person name="van West P."/>
        </authorList>
    </citation>
    <scope>NUCLEOTIDE SEQUENCE [LARGE SCALE GENOMIC DNA]</scope>
    <source>
        <strain evidence="2 3">CBS 223.65</strain>
    </source>
</reference>
<evidence type="ECO:0000313" key="3">
    <source>
        <dbReference type="Proteomes" id="UP000030745"/>
    </source>
</evidence>
<dbReference type="PROSITE" id="PS51186">
    <property type="entry name" value="GNAT"/>
    <property type="match status" value="1"/>
</dbReference>
<dbReference type="EMBL" id="KK583495">
    <property type="protein sequence ID" value="KDO18113.1"/>
    <property type="molecule type" value="Genomic_DNA"/>
</dbReference>
<dbReference type="Pfam" id="PF00583">
    <property type="entry name" value="Acetyltransf_1"/>
    <property type="match status" value="1"/>
</dbReference>
<dbReference type="OrthoDB" id="77561at2759"/>
<dbReference type="GeneID" id="24138128"/>
<name>A0A067BIV5_SAPPC</name>
<gene>
    <name evidence="2" type="ORF">SPRG_16508</name>
</gene>
<dbReference type="Gene3D" id="3.40.630.30">
    <property type="match status" value="1"/>
</dbReference>
<dbReference type="VEuPathDB" id="FungiDB:SPRG_16508"/>
<dbReference type="GO" id="GO:0016747">
    <property type="term" value="F:acyltransferase activity, transferring groups other than amino-acyl groups"/>
    <property type="evidence" value="ECO:0007669"/>
    <property type="project" value="InterPro"/>
</dbReference>
<sequence>MVYVRQLDSAAEYLAATHLLRISLLEATNHMSCIACTDPSAAWFVLADSGNCPVSAYAVLSRARGVLLSPFMTPNEASALARYLRTLSLPMPGTVRGLPESVAGFAVNMPHDITREAWLYRLDRVKLPANAVAGTLTVATDTHAAQLRAWYKLFKRECFDETLDDVVASALVQRGLWRKALYVWIADGVVVGFGGVAPPMTTDAMTVYMLGPIFIAPDARGHGFSKGLTAAISATLLDTCPTPQASITLYADVKNPAANAAYKAVGFLPIERDVTCALRREP</sequence>
<dbReference type="InterPro" id="IPR016181">
    <property type="entry name" value="Acyl_CoA_acyltransferase"/>
</dbReference>